<reference evidence="3 4" key="1">
    <citation type="journal article" date="2019" name="Genome Biol. Evol.">
        <title>Insights into the evolution of the New World diploid cottons (Gossypium, subgenus Houzingenia) based on genome sequencing.</title>
        <authorList>
            <person name="Grover C.E."/>
            <person name="Arick M.A. 2nd"/>
            <person name="Thrash A."/>
            <person name="Conover J.L."/>
            <person name="Sanders W.S."/>
            <person name="Peterson D.G."/>
            <person name="Frelichowski J.E."/>
            <person name="Scheffler J.A."/>
            <person name="Scheffler B.E."/>
            <person name="Wendel J.F."/>
        </authorList>
    </citation>
    <scope>NUCLEOTIDE SEQUENCE [LARGE SCALE GENOMIC DNA]</scope>
    <source>
        <strain evidence="3">4</strain>
        <tissue evidence="3">Leaf</tissue>
    </source>
</reference>
<keyword evidence="4" id="KW-1185">Reference proteome</keyword>
<feature type="region of interest" description="Disordered" evidence="1">
    <location>
        <begin position="665"/>
        <end position="694"/>
    </location>
</feature>
<sequence>MHGKCCRDKVKMSAKFMYPLSDENPDLQKQIGCMNGLFHHFLGSRRFATPSHKCLPPGSIGKHGTEAKIASQRIKENNLKKTAKENQRLSFESPRTSSSSYSSADCTKASRLDQHRSSSSQTRFPEIPKQEISNEQSTVSLQSCQHSVNLRNVVKDCIYREARGLSVKTGMKADAGQHQTLKYIDSPRPSQSPKPAMTRKINLEVPRTANGRNDGSLTFVAKDARRFSYDGRGSHDAVKVKLKDQPRLSLDSREISMKRSTNHMNCNEMISQQQEPGSGKGPSSIVAKLMGLEILKDDLPSFSLRIDENSKNRVSCSPRNSKMEPSSPDLTNADSKKSIATRCPNEPAPWKHMDGSIVQTSASKCRETLPKSPNSSLTVYGEIEKRLAELEFQKSGKDLRALKQILEAMQKSKQMVGTRKDDQASIFVSQANSVLGQSSEAPNLRKLQSSNSVSAIVKGTSSPTRLKSAVKSTKPANCIENASNSSSSVVATSSLSRIRTRSSPAEVGNEKVDKRPYKELTLRPNSPKHPSGRPQPSTTLRTLTLNQTSKELSPIAGENPKLAMSSETTCFKKKLELEKKPRRTRPASEQSRSRRQSSRIQAESGLPHWMSRDKSHDLQRRDDQTSDISSDMTDLSHQGDACSMQFKSNSSAATYGDIEVTSMNRSHNGSVSQKQEKNHKISTTEPPNTVMEQPSPVSVLDATFYGDESPSPVKKKSNPFKGEKLLYPLCIGLIKHIYSNLANIELMTDYEGLIADEAEWSLNHKQLTFDEVNEIRVRKLVKESSETDKPCVVEDRKPKRQDVVRDSCSDTDKLQTVSSTRLDDEINSVQSILMRDLKVGAMDWSKCKSEIPWVVLDVERLIFKDLICEIISGESANYRRLFVK</sequence>
<feature type="compositionally biased region" description="Polar residues" evidence="1">
    <location>
        <begin position="312"/>
        <end position="333"/>
    </location>
</feature>
<dbReference type="AlphaFoldDB" id="A0A7J8ZS91"/>
<feature type="region of interest" description="Disordered" evidence="1">
    <location>
        <begin position="310"/>
        <end position="338"/>
    </location>
</feature>
<evidence type="ECO:0000259" key="2">
    <source>
        <dbReference type="Pfam" id="PF14309"/>
    </source>
</evidence>
<feature type="compositionally biased region" description="Low complexity" evidence="1">
    <location>
        <begin position="90"/>
        <end position="103"/>
    </location>
</feature>
<name>A0A7J8ZS91_9ROSI</name>
<evidence type="ECO:0000313" key="4">
    <source>
        <dbReference type="Proteomes" id="UP000593574"/>
    </source>
</evidence>
<evidence type="ECO:0000256" key="1">
    <source>
        <dbReference type="SAM" id="MobiDB-lite"/>
    </source>
</evidence>
<dbReference type="GO" id="GO:0051513">
    <property type="term" value="P:regulation of monopolar cell growth"/>
    <property type="evidence" value="ECO:0007669"/>
    <property type="project" value="InterPro"/>
</dbReference>
<feature type="region of interest" description="Disordered" evidence="1">
    <location>
        <begin position="456"/>
        <end position="540"/>
    </location>
</feature>
<feature type="region of interest" description="Disordered" evidence="1">
    <location>
        <begin position="572"/>
        <end position="636"/>
    </location>
</feature>
<feature type="region of interest" description="Disordered" evidence="1">
    <location>
        <begin position="79"/>
        <end position="135"/>
    </location>
</feature>
<feature type="compositionally biased region" description="Basic and acidic residues" evidence="1">
    <location>
        <begin position="610"/>
        <end position="624"/>
    </location>
</feature>
<feature type="compositionally biased region" description="Polar residues" evidence="1">
    <location>
        <begin position="681"/>
        <end position="694"/>
    </location>
</feature>
<protein>
    <recommendedName>
        <fullName evidence="2">DUF4378 domain-containing protein</fullName>
    </recommendedName>
</protein>
<feature type="compositionally biased region" description="Polar residues" evidence="1">
    <location>
        <begin position="456"/>
        <end position="475"/>
    </location>
</feature>
<evidence type="ECO:0000313" key="3">
    <source>
        <dbReference type="EMBL" id="MBA0714713.1"/>
    </source>
</evidence>
<dbReference type="Pfam" id="PF14309">
    <property type="entry name" value="DUF4378"/>
    <property type="match status" value="1"/>
</dbReference>
<dbReference type="PANTHER" id="PTHR31680:SF15">
    <property type="entry name" value="PROTEIN LONGIFOLIA 2"/>
    <property type="match status" value="1"/>
</dbReference>
<dbReference type="Proteomes" id="UP000593574">
    <property type="component" value="Unassembled WGS sequence"/>
</dbReference>
<gene>
    <name evidence="3" type="ORF">Golax_013672</name>
</gene>
<organism evidence="3 4">
    <name type="scientific">Gossypium laxum</name>
    <dbReference type="NCBI Taxonomy" id="34288"/>
    <lineage>
        <taxon>Eukaryota</taxon>
        <taxon>Viridiplantae</taxon>
        <taxon>Streptophyta</taxon>
        <taxon>Embryophyta</taxon>
        <taxon>Tracheophyta</taxon>
        <taxon>Spermatophyta</taxon>
        <taxon>Magnoliopsida</taxon>
        <taxon>eudicotyledons</taxon>
        <taxon>Gunneridae</taxon>
        <taxon>Pentapetalae</taxon>
        <taxon>rosids</taxon>
        <taxon>malvids</taxon>
        <taxon>Malvales</taxon>
        <taxon>Malvaceae</taxon>
        <taxon>Malvoideae</taxon>
        <taxon>Gossypium</taxon>
    </lineage>
</organism>
<comment type="caution">
    <text evidence="3">The sequence shown here is derived from an EMBL/GenBank/DDBJ whole genome shotgun (WGS) entry which is preliminary data.</text>
</comment>
<dbReference type="InterPro" id="IPR025486">
    <property type="entry name" value="DUF4378"/>
</dbReference>
<accession>A0A7J8ZS91</accession>
<proteinExistence type="predicted"/>
<dbReference type="PANTHER" id="PTHR31680">
    <property type="entry name" value="LONGIFOLIA PROTEIN"/>
    <property type="match status" value="1"/>
</dbReference>
<dbReference type="EMBL" id="JABEZV010000007">
    <property type="protein sequence ID" value="MBA0714713.1"/>
    <property type="molecule type" value="Genomic_DNA"/>
</dbReference>
<feature type="compositionally biased region" description="Polar residues" evidence="1">
    <location>
        <begin position="626"/>
        <end position="636"/>
    </location>
</feature>
<feature type="compositionally biased region" description="Basic and acidic residues" evidence="1">
    <location>
        <begin position="508"/>
        <end position="521"/>
    </location>
</feature>
<feature type="domain" description="DUF4378" evidence="2">
    <location>
        <begin position="755"/>
        <end position="869"/>
    </location>
</feature>
<dbReference type="InterPro" id="IPR033334">
    <property type="entry name" value="LNG1/2"/>
</dbReference>
<feature type="compositionally biased region" description="Low complexity" evidence="1">
    <location>
        <begin position="481"/>
        <end position="503"/>
    </location>
</feature>